<dbReference type="InterPro" id="IPR000634">
    <property type="entry name" value="Ser/Thr_deHydtase_PyrdxlP-BS"/>
</dbReference>
<dbReference type="STRING" id="1236970.JCM9140_992"/>
<dbReference type="AlphaFoldDB" id="W4PZZ6"/>
<feature type="domain" description="Tryptophan synthase beta chain-like PALP" evidence="5">
    <location>
        <begin position="18"/>
        <end position="63"/>
    </location>
</feature>
<evidence type="ECO:0000256" key="3">
    <source>
        <dbReference type="ARBA" id="ARBA00022898"/>
    </source>
</evidence>
<dbReference type="PROSITE" id="PS00165">
    <property type="entry name" value="DEHYDRATASE_SER_THR"/>
    <property type="match status" value="1"/>
</dbReference>
<dbReference type="GO" id="GO:0003941">
    <property type="term" value="F:L-serine ammonia-lyase activity"/>
    <property type="evidence" value="ECO:0007669"/>
    <property type="project" value="TreeGrafter"/>
</dbReference>
<keyword evidence="7" id="KW-1185">Reference proteome</keyword>
<dbReference type="InterPro" id="IPR050147">
    <property type="entry name" value="Ser/Thr_Dehydratase"/>
</dbReference>
<sequence>MGSVHIEDIIIANQRLKDVVTHTPLQKNEVLSERYECNVYLKREDLQVVRSFKIRGAFIKFPALVKKNLIMELYARVREIMLKV</sequence>
<name>W4PZZ6_9BACI</name>
<dbReference type="Proteomes" id="UP000018890">
    <property type="component" value="Unassembled WGS sequence"/>
</dbReference>
<evidence type="ECO:0000256" key="2">
    <source>
        <dbReference type="ARBA" id="ARBA00010869"/>
    </source>
</evidence>
<dbReference type="GO" id="GO:0006565">
    <property type="term" value="P:L-serine catabolic process"/>
    <property type="evidence" value="ECO:0007669"/>
    <property type="project" value="TreeGrafter"/>
</dbReference>
<evidence type="ECO:0000313" key="6">
    <source>
        <dbReference type="EMBL" id="GAE25023.1"/>
    </source>
</evidence>
<evidence type="ECO:0000313" key="7">
    <source>
        <dbReference type="Proteomes" id="UP000018890"/>
    </source>
</evidence>
<dbReference type="InterPro" id="IPR036052">
    <property type="entry name" value="TrpB-like_PALP_sf"/>
</dbReference>
<dbReference type="PANTHER" id="PTHR48078">
    <property type="entry name" value="THREONINE DEHYDRATASE, MITOCHONDRIAL-RELATED"/>
    <property type="match status" value="1"/>
</dbReference>
<dbReference type="InterPro" id="IPR001926">
    <property type="entry name" value="TrpB-like_PALP"/>
</dbReference>
<dbReference type="GO" id="GO:0009097">
    <property type="term" value="P:isoleucine biosynthetic process"/>
    <property type="evidence" value="ECO:0007669"/>
    <property type="project" value="TreeGrafter"/>
</dbReference>
<dbReference type="Gene3D" id="3.40.50.1100">
    <property type="match status" value="2"/>
</dbReference>
<dbReference type="GO" id="GO:0006567">
    <property type="term" value="P:L-threonine catabolic process"/>
    <property type="evidence" value="ECO:0007669"/>
    <property type="project" value="TreeGrafter"/>
</dbReference>
<dbReference type="GO" id="GO:0030170">
    <property type="term" value="F:pyridoxal phosphate binding"/>
    <property type="evidence" value="ECO:0007669"/>
    <property type="project" value="InterPro"/>
</dbReference>
<dbReference type="GO" id="GO:0004794">
    <property type="term" value="F:threonine deaminase activity"/>
    <property type="evidence" value="ECO:0007669"/>
    <property type="project" value="TreeGrafter"/>
</dbReference>
<evidence type="ECO:0000256" key="4">
    <source>
        <dbReference type="ARBA" id="ARBA00023239"/>
    </source>
</evidence>
<comment type="cofactor">
    <cofactor evidence="1">
        <name>pyridoxal 5'-phosphate</name>
        <dbReference type="ChEBI" id="CHEBI:597326"/>
    </cofactor>
</comment>
<dbReference type="SUPFAM" id="SSF53686">
    <property type="entry name" value="Tryptophan synthase beta subunit-like PLP-dependent enzymes"/>
    <property type="match status" value="1"/>
</dbReference>
<keyword evidence="4" id="KW-0456">Lyase</keyword>
<dbReference type="PANTHER" id="PTHR48078:SF11">
    <property type="entry name" value="THREONINE DEHYDRATASE, MITOCHONDRIAL"/>
    <property type="match status" value="1"/>
</dbReference>
<organism evidence="6 7">
    <name type="scientific">Halalkalibacter wakoensis JCM 9140</name>
    <dbReference type="NCBI Taxonomy" id="1236970"/>
    <lineage>
        <taxon>Bacteria</taxon>
        <taxon>Bacillati</taxon>
        <taxon>Bacillota</taxon>
        <taxon>Bacilli</taxon>
        <taxon>Bacillales</taxon>
        <taxon>Bacillaceae</taxon>
        <taxon>Halalkalibacter</taxon>
    </lineage>
</organism>
<evidence type="ECO:0000259" key="5">
    <source>
        <dbReference type="Pfam" id="PF00291"/>
    </source>
</evidence>
<comment type="caution">
    <text evidence="6">The sequence shown here is derived from an EMBL/GenBank/DDBJ whole genome shotgun (WGS) entry which is preliminary data.</text>
</comment>
<dbReference type="Pfam" id="PF00291">
    <property type="entry name" value="PALP"/>
    <property type="match status" value="1"/>
</dbReference>
<keyword evidence="3" id="KW-0663">Pyridoxal phosphate</keyword>
<proteinExistence type="inferred from homology"/>
<reference evidence="6" key="1">
    <citation type="journal article" date="2014" name="Genome Announc.">
        <title>Draft Genome Sequences of Three Alkaliphilic Bacillus Strains, Bacillus wakoensis JCM 9140T, Bacillus akibai JCM 9157T, and Bacillus hemicellulosilyticus JCM 9152T.</title>
        <authorList>
            <person name="Yuki M."/>
            <person name="Oshima K."/>
            <person name="Suda W."/>
            <person name="Oshida Y."/>
            <person name="Kitamura K."/>
            <person name="Iida T."/>
            <person name="Hattori M."/>
            <person name="Ohkuma M."/>
        </authorList>
    </citation>
    <scope>NUCLEOTIDE SEQUENCE [LARGE SCALE GENOMIC DNA]</scope>
    <source>
        <strain evidence="6">JCM 9140</strain>
    </source>
</reference>
<comment type="similarity">
    <text evidence="2">Belongs to the serine/threonine dehydratase family.</text>
</comment>
<protein>
    <submittedName>
        <fullName evidence="6">Threonine dehydratase biosynthetic</fullName>
    </submittedName>
</protein>
<evidence type="ECO:0000256" key="1">
    <source>
        <dbReference type="ARBA" id="ARBA00001933"/>
    </source>
</evidence>
<accession>W4PZZ6</accession>
<dbReference type="EMBL" id="BAUT01000006">
    <property type="protein sequence ID" value="GAE25023.1"/>
    <property type="molecule type" value="Genomic_DNA"/>
</dbReference>
<gene>
    <name evidence="6" type="ORF">JCM9140_992</name>
</gene>